<sequence>MDANWPTRRSTQLSLRQSLITSSSVHTETECLTHQHGGTFWQLVPFKRTMAKCVRVACAGHGSTSLTCSLFVIRPSHTSSFLSLSLPMTHLPTSLGGYGARGVGEGGTRGAD</sequence>
<organism evidence="1 2">
    <name type="scientific">Protopolystoma xenopodis</name>
    <dbReference type="NCBI Taxonomy" id="117903"/>
    <lineage>
        <taxon>Eukaryota</taxon>
        <taxon>Metazoa</taxon>
        <taxon>Spiralia</taxon>
        <taxon>Lophotrochozoa</taxon>
        <taxon>Platyhelminthes</taxon>
        <taxon>Monogenea</taxon>
        <taxon>Polyopisthocotylea</taxon>
        <taxon>Polystomatidea</taxon>
        <taxon>Polystomatidae</taxon>
        <taxon>Protopolystoma</taxon>
    </lineage>
</organism>
<evidence type="ECO:0000313" key="1">
    <source>
        <dbReference type="EMBL" id="VEL43350.1"/>
    </source>
</evidence>
<dbReference type="EMBL" id="CAAALY010280658">
    <property type="protein sequence ID" value="VEL43350.1"/>
    <property type="molecule type" value="Genomic_DNA"/>
</dbReference>
<reference evidence="1" key="1">
    <citation type="submission" date="2018-11" db="EMBL/GenBank/DDBJ databases">
        <authorList>
            <consortium name="Pathogen Informatics"/>
        </authorList>
    </citation>
    <scope>NUCLEOTIDE SEQUENCE</scope>
</reference>
<accession>A0A3S5BFI1</accession>
<comment type="caution">
    <text evidence="1">The sequence shown here is derived from an EMBL/GenBank/DDBJ whole genome shotgun (WGS) entry which is preliminary data.</text>
</comment>
<evidence type="ECO:0000313" key="2">
    <source>
        <dbReference type="Proteomes" id="UP000784294"/>
    </source>
</evidence>
<dbReference type="Proteomes" id="UP000784294">
    <property type="component" value="Unassembled WGS sequence"/>
</dbReference>
<protein>
    <submittedName>
        <fullName evidence="1">Uncharacterized protein</fullName>
    </submittedName>
</protein>
<name>A0A3S5BFI1_9PLAT</name>
<keyword evidence="2" id="KW-1185">Reference proteome</keyword>
<proteinExistence type="predicted"/>
<gene>
    <name evidence="1" type="ORF">PXEA_LOCUS36790</name>
</gene>
<dbReference type="AlphaFoldDB" id="A0A3S5BFI1"/>